<dbReference type="Gene3D" id="3.40.50.300">
    <property type="entry name" value="P-loop containing nucleotide triphosphate hydrolases"/>
    <property type="match status" value="1"/>
</dbReference>
<feature type="repeat" description="TPR" evidence="6">
    <location>
        <begin position="847"/>
        <end position="880"/>
    </location>
</feature>
<evidence type="ECO:0000256" key="6">
    <source>
        <dbReference type="PROSITE-ProRule" id="PRU00339"/>
    </source>
</evidence>
<evidence type="ECO:0000313" key="10">
    <source>
        <dbReference type="Proteomes" id="UP000215223"/>
    </source>
</evidence>
<feature type="domain" description="Bacterial transcriptional activator" evidence="8">
    <location>
        <begin position="140"/>
        <end position="284"/>
    </location>
</feature>
<dbReference type="SMART" id="SM00862">
    <property type="entry name" value="Trans_reg_C"/>
    <property type="match status" value="1"/>
</dbReference>
<dbReference type="GO" id="GO:0006355">
    <property type="term" value="P:regulation of DNA-templated transcription"/>
    <property type="evidence" value="ECO:0007669"/>
    <property type="project" value="InterPro"/>
</dbReference>
<dbReference type="PANTHER" id="PTHR45954">
    <property type="entry name" value="LD33695P"/>
    <property type="match status" value="1"/>
</dbReference>
<dbReference type="InterPro" id="IPR005158">
    <property type="entry name" value="BTAD"/>
</dbReference>
<keyword evidence="5" id="KW-0238">DNA-binding</keyword>
<dbReference type="SUPFAM" id="SSF52540">
    <property type="entry name" value="P-loop containing nucleoside triphosphate hydrolases"/>
    <property type="match status" value="1"/>
</dbReference>
<evidence type="ECO:0000256" key="3">
    <source>
        <dbReference type="ARBA" id="ARBA00022490"/>
    </source>
</evidence>
<dbReference type="Pfam" id="PF03704">
    <property type="entry name" value="BTAD"/>
    <property type="match status" value="1"/>
</dbReference>
<evidence type="ECO:0000256" key="2">
    <source>
        <dbReference type="ARBA" id="ARBA00005820"/>
    </source>
</evidence>
<protein>
    <submittedName>
        <fullName evidence="9">Uncharacterized protein</fullName>
    </submittedName>
</protein>
<keyword evidence="4" id="KW-0677">Repeat</keyword>
<accession>A0A229SID4</accession>
<name>A0A229SID4_9PSEU</name>
<dbReference type="PROSITE" id="PS50005">
    <property type="entry name" value="TPR"/>
    <property type="match status" value="5"/>
</dbReference>
<dbReference type="InterPro" id="IPR027417">
    <property type="entry name" value="P-loop_NTPase"/>
</dbReference>
<dbReference type="Pfam" id="PF00515">
    <property type="entry name" value="TPR_1"/>
    <property type="match status" value="1"/>
</dbReference>
<dbReference type="InterPro" id="IPR052386">
    <property type="entry name" value="GPSM"/>
</dbReference>
<comment type="caution">
    <text evidence="9">The sequence shown here is derived from an EMBL/GenBank/DDBJ whole genome shotgun (WGS) entry which is preliminary data.</text>
</comment>
<dbReference type="InterPro" id="IPR011990">
    <property type="entry name" value="TPR-like_helical_dom_sf"/>
</dbReference>
<dbReference type="InterPro" id="IPR016032">
    <property type="entry name" value="Sig_transdc_resp-reg_C-effctor"/>
</dbReference>
<dbReference type="InterPro" id="IPR001867">
    <property type="entry name" value="OmpR/PhoB-type_DNA-bd"/>
</dbReference>
<dbReference type="Pfam" id="PF13424">
    <property type="entry name" value="TPR_12"/>
    <property type="match status" value="3"/>
</dbReference>
<evidence type="ECO:0000313" key="9">
    <source>
        <dbReference type="EMBL" id="OXM58616.1"/>
    </source>
</evidence>
<dbReference type="InterPro" id="IPR019734">
    <property type="entry name" value="TPR_rpt"/>
</dbReference>
<dbReference type="Gene3D" id="1.25.40.10">
    <property type="entry name" value="Tetratricopeptide repeat domain"/>
    <property type="match status" value="3"/>
</dbReference>
<dbReference type="GO" id="GO:0001965">
    <property type="term" value="F:G-protein alpha-subunit binding"/>
    <property type="evidence" value="ECO:0007669"/>
    <property type="project" value="TreeGrafter"/>
</dbReference>
<feature type="repeat" description="TPR" evidence="6">
    <location>
        <begin position="807"/>
        <end position="840"/>
    </location>
</feature>
<dbReference type="PRINTS" id="PR00364">
    <property type="entry name" value="DISEASERSIST"/>
</dbReference>
<dbReference type="InterPro" id="IPR036388">
    <property type="entry name" value="WH-like_DNA-bd_sf"/>
</dbReference>
<feature type="repeat" description="TPR" evidence="6">
    <location>
        <begin position="927"/>
        <end position="960"/>
    </location>
</feature>
<reference evidence="9 10" key="1">
    <citation type="submission" date="2017-07" db="EMBL/GenBank/DDBJ databases">
        <title>Amycolatopsis thailandensis Genome sequencing and assembly.</title>
        <authorList>
            <person name="Kaur N."/>
            <person name="Mayilraj S."/>
        </authorList>
    </citation>
    <scope>NUCLEOTIDE SEQUENCE [LARGE SCALE GENOMIC DNA]</scope>
    <source>
        <strain evidence="9 10">JCM 16380</strain>
    </source>
</reference>
<keyword evidence="6" id="KW-0802">TPR repeat</keyword>
<gene>
    <name evidence="9" type="ORF">CFP71_01770</name>
</gene>
<dbReference type="Gene3D" id="1.10.10.10">
    <property type="entry name" value="Winged helix-like DNA-binding domain superfamily/Winged helix DNA-binding domain"/>
    <property type="match status" value="1"/>
</dbReference>
<keyword evidence="10" id="KW-1185">Reference proteome</keyword>
<sequence length="1063" mass="118658">MGRCQSTRAPGSQAITHCGQSVSLVVHWGVALPLPAGRLLVAGFRVLGPVGVLDDRGERVPITSVKIRSMLALLLLHAGRPVLRETILRRVWPDEVPTPNSISGYVTDLRAIVTGACGGAARMPRRVGAWLLQIDEQVEFDLREFTEGLHAAQTAARDRLHDQVISETHRALGQWSGIPLDGLTGGWVSGEREVLEEKHHAVWRLLLEAELALGRNLEVLDKIGKPLSTWPADQTLIHHHLLALYRAGRRSEALAEYQVIHRRLDEIDGIGPGRMLQELHAAILREDTALKTPAGTAVVNGEHQLVPPSALDGLPLRSVFVGRDSELAQLADALQPGHEQSLVVVSAVAGQGGIGKTALAIQAAHDARDAGWFPGGVLFADLRGYDPDHHPVPPTEILGSWLRDLGIADEHIPADLPGRETLFRTELASRAREGQRLLVVADNAADSAQVRSLQPGGGVHRMLVTSRNTLADLDARLIDLAVLTPDEALALLEEMLRVAHPDDDRVARDADQASQLVKLCGYLPLALRITAARLAADPKQPLAEEVGLLADETTRLETLDYVGSLDIRVSFSLSYRTLTSAQARLYRLLSINPGQQISVDAAAALADLPVRQTRRVLNDLQRAHLIDFGQPRGWWRLHDLMRLFAHEHFQQTDPDADRDEAIERLLNYYLTVTADAGQHLNARIALQNRSNRFSTRQSALRWLDIERPTLIATVRFAAETGHQTHARDLSFRLTDYFYLKKHLDDWVGTHLLALDAARQLNDRNGEGKSLNNLGVAYWELRRFDDAITCYKKALDIRRKVNDRHGEGQILNNLGIVYKELRQFDDAITCYEQDIEISREADDRFGEGQTLGNLGNVYRQLRRFDDAVTCYEQALDARREINDRHGEGAMLDNLGIIYNELQRFDDAITCHKQALDIRREIDDRHGEGRTLNNLGGVYRELQQFDDAVTFYEQALDIRREINDRHGESQTLNNLGKIHRELGQFDDAIIHHKQALDIRREVNDPHAEGATLGDMGRAYRSLDRIDDARRSWVQALELLAVFSDPSAQRTAANIRSWLSDVDENS</sequence>
<keyword evidence="3" id="KW-0963">Cytoplasm</keyword>
<dbReference type="SMART" id="SM00028">
    <property type="entry name" value="TPR"/>
    <property type="match status" value="7"/>
</dbReference>
<dbReference type="SMART" id="SM01043">
    <property type="entry name" value="BTAD"/>
    <property type="match status" value="1"/>
</dbReference>
<dbReference type="Proteomes" id="UP000215223">
    <property type="component" value="Unassembled WGS sequence"/>
</dbReference>
<dbReference type="PANTHER" id="PTHR45954:SF1">
    <property type="entry name" value="LD33695P"/>
    <property type="match status" value="1"/>
</dbReference>
<feature type="domain" description="OmpR/PhoB-type" evidence="7">
    <location>
        <begin position="57"/>
        <end position="142"/>
    </location>
</feature>
<evidence type="ECO:0000256" key="5">
    <source>
        <dbReference type="ARBA" id="ARBA00023125"/>
    </source>
</evidence>
<feature type="repeat" description="TPR" evidence="6">
    <location>
        <begin position="967"/>
        <end position="1000"/>
    </location>
</feature>
<dbReference type="GO" id="GO:0000160">
    <property type="term" value="P:phosphorelay signal transduction system"/>
    <property type="evidence" value="ECO:0007669"/>
    <property type="project" value="InterPro"/>
</dbReference>
<evidence type="ECO:0000259" key="7">
    <source>
        <dbReference type="SMART" id="SM00862"/>
    </source>
</evidence>
<dbReference type="EMBL" id="NMQT01000008">
    <property type="protein sequence ID" value="OXM58616.1"/>
    <property type="molecule type" value="Genomic_DNA"/>
</dbReference>
<dbReference type="GO" id="GO:0043531">
    <property type="term" value="F:ADP binding"/>
    <property type="evidence" value="ECO:0007669"/>
    <property type="project" value="InterPro"/>
</dbReference>
<evidence type="ECO:0000256" key="4">
    <source>
        <dbReference type="ARBA" id="ARBA00022737"/>
    </source>
</evidence>
<comment type="subcellular location">
    <subcellularLocation>
        <location evidence="1">Cytoplasm</location>
    </subcellularLocation>
</comment>
<dbReference type="AlphaFoldDB" id="A0A229SID4"/>
<dbReference type="GO" id="GO:0003677">
    <property type="term" value="F:DNA binding"/>
    <property type="evidence" value="ECO:0007669"/>
    <property type="project" value="UniProtKB-KW"/>
</dbReference>
<dbReference type="GO" id="GO:0005092">
    <property type="term" value="F:GDP-dissociation inhibitor activity"/>
    <property type="evidence" value="ECO:0007669"/>
    <property type="project" value="TreeGrafter"/>
</dbReference>
<feature type="repeat" description="TPR" evidence="6">
    <location>
        <begin position="767"/>
        <end position="800"/>
    </location>
</feature>
<organism evidence="9 10">
    <name type="scientific">Amycolatopsis thailandensis</name>
    <dbReference type="NCBI Taxonomy" id="589330"/>
    <lineage>
        <taxon>Bacteria</taxon>
        <taxon>Bacillati</taxon>
        <taxon>Actinomycetota</taxon>
        <taxon>Actinomycetes</taxon>
        <taxon>Pseudonocardiales</taxon>
        <taxon>Pseudonocardiaceae</taxon>
        <taxon>Amycolatopsis</taxon>
    </lineage>
</organism>
<dbReference type="GO" id="GO:0005938">
    <property type="term" value="C:cell cortex"/>
    <property type="evidence" value="ECO:0007669"/>
    <property type="project" value="TreeGrafter"/>
</dbReference>
<proteinExistence type="inferred from homology"/>
<evidence type="ECO:0000256" key="1">
    <source>
        <dbReference type="ARBA" id="ARBA00004496"/>
    </source>
</evidence>
<dbReference type="SUPFAM" id="SSF48452">
    <property type="entry name" value="TPR-like"/>
    <property type="match status" value="3"/>
</dbReference>
<evidence type="ECO:0000259" key="8">
    <source>
        <dbReference type="SMART" id="SM01043"/>
    </source>
</evidence>
<comment type="similarity">
    <text evidence="2">Belongs to the AfsR/DnrI/RedD regulatory family.</text>
</comment>
<dbReference type="SUPFAM" id="SSF46894">
    <property type="entry name" value="C-terminal effector domain of the bipartite response regulators"/>
    <property type="match status" value="1"/>
</dbReference>